<name>A0A9W4XVK9_9PLEO</name>
<comment type="caution">
    <text evidence="1">The sequence shown here is derived from an EMBL/GenBank/DDBJ whole genome shotgun (WGS) entry which is preliminary data.</text>
</comment>
<dbReference type="AlphaFoldDB" id="A0A9W4XVK9"/>
<proteinExistence type="predicted"/>
<reference evidence="1" key="1">
    <citation type="submission" date="2023-01" db="EMBL/GenBank/DDBJ databases">
        <authorList>
            <person name="Van Ghelder C."/>
            <person name="Rancurel C."/>
        </authorList>
    </citation>
    <scope>NUCLEOTIDE SEQUENCE</scope>
    <source>
        <strain evidence="1">CNCM I-4278</strain>
    </source>
</reference>
<accession>A0A9W4XVK9</accession>
<sequence length="179" mass="20222">MASSVSHGEARFWAKRAGTCLIRWARGYGSKPSGTVTDSHGILPLLQVSWRWHDTIATSIHAHSYLSIYVQCSGSVCILIDFVACCVWLDVQLCHECSLRVHVAPRIPTSTPTHQRLPTQYPTLRAAPVGRVIADSQFRRKHDQLRLAHPRTKTPRLRLFACFPFAFADRPFAIRDSPY</sequence>
<organism evidence="1 2">
    <name type="scientific">Periconia digitata</name>
    <dbReference type="NCBI Taxonomy" id="1303443"/>
    <lineage>
        <taxon>Eukaryota</taxon>
        <taxon>Fungi</taxon>
        <taxon>Dikarya</taxon>
        <taxon>Ascomycota</taxon>
        <taxon>Pezizomycotina</taxon>
        <taxon>Dothideomycetes</taxon>
        <taxon>Pleosporomycetidae</taxon>
        <taxon>Pleosporales</taxon>
        <taxon>Massarineae</taxon>
        <taxon>Periconiaceae</taxon>
        <taxon>Periconia</taxon>
    </lineage>
</organism>
<evidence type="ECO:0000313" key="2">
    <source>
        <dbReference type="Proteomes" id="UP001152607"/>
    </source>
</evidence>
<gene>
    <name evidence="1" type="ORF">PDIGIT_LOCUS12661</name>
</gene>
<dbReference type="Proteomes" id="UP001152607">
    <property type="component" value="Unassembled WGS sequence"/>
</dbReference>
<keyword evidence="2" id="KW-1185">Reference proteome</keyword>
<dbReference type="EMBL" id="CAOQHR010000009">
    <property type="protein sequence ID" value="CAI6339501.1"/>
    <property type="molecule type" value="Genomic_DNA"/>
</dbReference>
<protein>
    <submittedName>
        <fullName evidence="1">Uncharacterized protein</fullName>
    </submittedName>
</protein>
<evidence type="ECO:0000313" key="1">
    <source>
        <dbReference type="EMBL" id="CAI6339501.1"/>
    </source>
</evidence>